<name>A0A844T658_9BRAD</name>
<proteinExistence type="predicted"/>
<sequence length="47" mass="5178">MLAHASAIEALRAWYAMQSTVNTVALYDAAAALFGSDFDRAEYHEVE</sequence>
<accession>A0A844T658</accession>
<protein>
    <submittedName>
        <fullName evidence="1">Uncharacterized protein</fullName>
    </submittedName>
</protein>
<evidence type="ECO:0000313" key="1">
    <source>
        <dbReference type="EMBL" id="MVT73726.1"/>
    </source>
</evidence>
<evidence type="ECO:0000313" key="2">
    <source>
        <dbReference type="Proteomes" id="UP000449969"/>
    </source>
</evidence>
<dbReference type="EMBL" id="WQNE01000007">
    <property type="protein sequence ID" value="MVT73726.1"/>
    <property type="molecule type" value="Genomic_DNA"/>
</dbReference>
<organism evidence="1 2">
    <name type="scientific">Bradyrhizobium cajani</name>
    <dbReference type="NCBI Taxonomy" id="1928661"/>
    <lineage>
        <taxon>Bacteria</taxon>
        <taxon>Pseudomonadati</taxon>
        <taxon>Pseudomonadota</taxon>
        <taxon>Alphaproteobacteria</taxon>
        <taxon>Hyphomicrobiales</taxon>
        <taxon>Nitrobacteraceae</taxon>
        <taxon>Bradyrhizobium</taxon>
    </lineage>
</organism>
<dbReference type="AlphaFoldDB" id="A0A844T658"/>
<dbReference type="RefSeq" id="WP_157329655.1">
    <property type="nucleotide sequence ID" value="NZ_JANADL010000001.1"/>
</dbReference>
<reference evidence="1 2" key="1">
    <citation type="submission" date="2019-12" db="EMBL/GenBank/DDBJ databases">
        <title>Draft genome sequences Bradyrhizobium cajani AMBPC1010, Bradyrhizobium pachyrhizi AMBPC1040 and Bradyrhizobium yuanmingense ALSPC3051, three plant growth promoting strains isolated from nodules of Cajanus cajan L. in Dominican Republic.</title>
        <authorList>
            <person name="Flores-Felix J.D."/>
            <person name="Araujo J."/>
            <person name="Diaz-Alcantara C."/>
            <person name="Gonzalez-Andres F."/>
            <person name="Velazquez E."/>
        </authorList>
    </citation>
    <scope>NUCLEOTIDE SEQUENCE [LARGE SCALE GENOMIC DNA]</scope>
    <source>
        <strain evidence="1 2">1010</strain>
    </source>
</reference>
<keyword evidence="2" id="KW-1185">Reference proteome</keyword>
<comment type="caution">
    <text evidence="1">The sequence shown here is derived from an EMBL/GenBank/DDBJ whole genome shotgun (WGS) entry which is preliminary data.</text>
</comment>
<dbReference type="OrthoDB" id="8242165at2"/>
<dbReference type="Proteomes" id="UP000449969">
    <property type="component" value="Unassembled WGS sequence"/>
</dbReference>
<gene>
    <name evidence="1" type="ORF">GPL20_11765</name>
</gene>